<keyword evidence="2 7" id="KW-0812">Transmembrane</keyword>
<keyword evidence="5" id="KW-0539">Nucleus</keyword>
<dbReference type="OrthoDB" id="77878at2759"/>
<reference evidence="8 9" key="1">
    <citation type="submission" date="2020-04" db="EMBL/GenBank/DDBJ databases">
        <authorList>
            <person name="Laetsch R D."/>
            <person name="Stevens L."/>
            <person name="Kumar S."/>
            <person name="Blaxter L. M."/>
        </authorList>
    </citation>
    <scope>NUCLEOTIDE SEQUENCE [LARGE SCALE GENOMIC DNA]</scope>
</reference>
<comment type="caution">
    <text evidence="8">The sequence shown here is derived from an EMBL/GenBank/DDBJ whole genome shotgun (WGS) entry which is preliminary data.</text>
</comment>
<dbReference type="Pfam" id="PF05705">
    <property type="entry name" value="DUF829"/>
    <property type="match status" value="1"/>
</dbReference>
<dbReference type="InterPro" id="IPR008547">
    <property type="entry name" value="DUF829_TMEM53"/>
</dbReference>
<dbReference type="EMBL" id="CADEPM010000006">
    <property type="protein sequence ID" value="CAB3407286.1"/>
    <property type="molecule type" value="Genomic_DNA"/>
</dbReference>
<feature type="transmembrane region" description="Helical" evidence="7">
    <location>
        <begin position="244"/>
        <end position="266"/>
    </location>
</feature>
<dbReference type="GO" id="GO:0031965">
    <property type="term" value="C:nuclear membrane"/>
    <property type="evidence" value="ECO:0007669"/>
    <property type="project" value="UniProtKB-SubCell"/>
</dbReference>
<protein>
    <submittedName>
        <fullName evidence="8">Uncharacterized protein</fullName>
    </submittedName>
</protein>
<evidence type="ECO:0000256" key="4">
    <source>
        <dbReference type="ARBA" id="ARBA00023136"/>
    </source>
</evidence>
<dbReference type="Proteomes" id="UP000494206">
    <property type="component" value="Unassembled WGS sequence"/>
</dbReference>
<evidence type="ECO:0000256" key="2">
    <source>
        <dbReference type="ARBA" id="ARBA00022692"/>
    </source>
</evidence>
<evidence type="ECO:0000256" key="7">
    <source>
        <dbReference type="SAM" id="Phobius"/>
    </source>
</evidence>
<gene>
    <name evidence="8" type="ORF">CBOVIS_LOCUS9237</name>
</gene>
<evidence type="ECO:0000256" key="3">
    <source>
        <dbReference type="ARBA" id="ARBA00022989"/>
    </source>
</evidence>
<keyword evidence="3 7" id="KW-1133">Transmembrane helix</keyword>
<dbReference type="PANTHER" id="PTHR12265:SF30">
    <property type="entry name" value="TRANSMEMBRANE PROTEIN 53"/>
    <property type="match status" value="1"/>
</dbReference>
<evidence type="ECO:0000313" key="9">
    <source>
        <dbReference type="Proteomes" id="UP000494206"/>
    </source>
</evidence>
<evidence type="ECO:0000256" key="1">
    <source>
        <dbReference type="ARBA" id="ARBA00004126"/>
    </source>
</evidence>
<sequence length="275" mass="31638">MSRPDAYYTRVDGNREHTVVIFGWSGAADKNVQKYSQFYNSLGYPTIRFTAETEIQGFGVKNLRNVEKLAQCIETHASDSRLILQVMSMNGFASLCSLHLQQPHLGVLQRADGILFDSCPIQSVDFGWRNFKSYSDVLDFVISEKTRESNALVKSYYQIWKLVEIARDVYQHYRNRYLILLGIYTADQLSCYHYLMNHPNLPKILAFVYSDADIICYSEYMEINNLTLINLVLKFAGPMHEADLSLYLLGIQLMCSALAFFIRLYLASFVYDAVD</sequence>
<comment type="subcellular location">
    <subcellularLocation>
        <location evidence="6">Endomembrane system</location>
        <topology evidence="6">Single-pass membrane protein</topology>
    </subcellularLocation>
    <subcellularLocation>
        <location evidence="1">Nucleus membrane</location>
    </subcellularLocation>
</comment>
<proteinExistence type="predicted"/>
<name>A0A8S1F592_9PELO</name>
<evidence type="ECO:0000256" key="6">
    <source>
        <dbReference type="ARBA" id="ARBA00037847"/>
    </source>
</evidence>
<evidence type="ECO:0000256" key="5">
    <source>
        <dbReference type="ARBA" id="ARBA00023242"/>
    </source>
</evidence>
<dbReference type="AlphaFoldDB" id="A0A8S1F592"/>
<organism evidence="8 9">
    <name type="scientific">Caenorhabditis bovis</name>
    <dbReference type="NCBI Taxonomy" id="2654633"/>
    <lineage>
        <taxon>Eukaryota</taxon>
        <taxon>Metazoa</taxon>
        <taxon>Ecdysozoa</taxon>
        <taxon>Nematoda</taxon>
        <taxon>Chromadorea</taxon>
        <taxon>Rhabditida</taxon>
        <taxon>Rhabditina</taxon>
        <taxon>Rhabditomorpha</taxon>
        <taxon>Rhabditoidea</taxon>
        <taxon>Rhabditidae</taxon>
        <taxon>Peloderinae</taxon>
        <taxon>Caenorhabditis</taxon>
    </lineage>
</organism>
<keyword evidence="4 7" id="KW-0472">Membrane</keyword>
<accession>A0A8S1F592</accession>
<evidence type="ECO:0000313" key="8">
    <source>
        <dbReference type="EMBL" id="CAB3407286.1"/>
    </source>
</evidence>
<keyword evidence="9" id="KW-1185">Reference proteome</keyword>
<dbReference type="PANTHER" id="PTHR12265">
    <property type="entry name" value="TRANSMEMBRANE PROTEIN 53"/>
    <property type="match status" value="1"/>
</dbReference>